<dbReference type="RefSeq" id="WP_167369301.1">
    <property type="nucleotide sequence ID" value="NZ_MSDO01000113.1"/>
</dbReference>
<proteinExistence type="predicted"/>
<reference evidence="2 3" key="1">
    <citation type="submission" date="2016-12" db="EMBL/GenBank/DDBJ databases">
        <title>Draft genome sequences of strains Salinicola socius SMB35, Salinicola sp. MH3R3-1 and Chromohalobacter sp. SMB17 from the Verkhnekamsk potash mining region of Russia.</title>
        <authorList>
            <person name="Mavrodi D.V."/>
            <person name="Olsson B.E."/>
            <person name="Korsakova E.S."/>
            <person name="Pyankova A."/>
            <person name="Mavrodi O.V."/>
            <person name="Plotnikova E.G."/>
        </authorList>
    </citation>
    <scope>NUCLEOTIDE SEQUENCE [LARGE SCALE GENOMIC DNA]</scope>
    <source>
        <strain evidence="2 3">SMB35</strain>
    </source>
</reference>
<dbReference type="InterPro" id="IPR040853">
    <property type="entry name" value="RapA2_cadherin-like"/>
</dbReference>
<sequence>TLSVSAVNGVTGSVGQAITGSNGGTFTLNADGSYSFNPGTAFDRLAAGQTDKTQISYTVSDGQGGTATSTLTVTVTGTNDAPVITGTATGSVTEDSNVNTSGNLTASGALTATDADNGQSGFVPGSANAAAGTLGTLAITAGGNWSYSVANSAVQYLKAGETKVENFTVSTLDGTTKTIAVTIVGTNELPETLDVSVTGREDPSSLIAVNLAGTDVDGNIGSFEISSLGANGTFYRDAAGTQALTPGASISASSNGAT</sequence>
<dbReference type="Gene3D" id="2.60.40.10">
    <property type="entry name" value="Immunoglobulins"/>
    <property type="match status" value="1"/>
</dbReference>
<evidence type="ECO:0000313" key="2">
    <source>
        <dbReference type="EMBL" id="OLO02569.1"/>
    </source>
</evidence>
<dbReference type="EMBL" id="MSDO01000113">
    <property type="protein sequence ID" value="OLO02569.1"/>
    <property type="molecule type" value="Genomic_DNA"/>
</dbReference>
<dbReference type="InterPro" id="IPR010221">
    <property type="entry name" value="VCBS_dom"/>
</dbReference>
<evidence type="ECO:0000259" key="1">
    <source>
        <dbReference type="Pfam" id="PF17803"/>
    </source>
</evidence>
<dbReference type="Pfam" id="PF17803">
    <property type="entry name" value="Cadherin_4"/>
    <property type="match status" value="2"/>
</dbReference>
<protein>
    <recommendedName>
        <fullName evidence="1">RapA2 cadherin-like domain-containing protein</fullName>
    </recommendedName>
</protein>
<dbReference type="Proteomes" id="UP000186878">
    <property type="component" value="Unassembled WGS sequence"/>
</dbReference>
<dbReference type="InterPro" id="IPR013783">
    <property type="entry name" value="Ig-like_fold"/>
</dbReference>
<comment type="caution">
    <text evidence="2">The sequence shown here is derived from an EMBL/GenBank/DDBJ whole genome shotgun (WGS) entry which is preliminary data.</text>
</comment>
<dbReference type="AlphaFoldDB" id="A0A1Q8SM83"/>
<dbReference type="STRING" id="404433.BTW07_19115"/>
<gene>
    <name evidence="2" type="ORF">BTW07_19115</name>
</gene>
<keyword evidence="3" id="KW-1185">Reference proteome</keyword>
<feature type="domain" description="RapA2 cadherin-like" evidence="1">
    <location>
        <begin position="178"/>
        <end position="241"/>
    </location>
</feature>
<feature type="non-terminal residue" evidence="2">
    <location>
        <position position="258"/>
    </location>
</feature>
<evidence type="ECO:0000313" key="3">
    <source>
        <dbReference type="Proteomes" id="UP000186878"/>
    </source>
</evidence>
<dbReference type="NCBIfam" id="TIGR01965">
    <property type="entry name" value="VCBS_repeat"/>
    <property type="match status" value="2"/>
</dbReference>
<organism evidence="2 3">
    <name type="scientific">Salinicola socius</name>
    <dbReference type="NCBI Taxonomy" id="404433"/>
    <lineage>
        <taxon>Bacteria</taxon>
        <taxon>Pseudomonadati</taxon>
        <taxon>Pseudomonadota</taxon>
        <taxon>Gammaproteobacteria</taxon>
        <taxon>Oceanospirillales</taxon>
        <taxon>Halomonadaceae</taxon>
        <taxon>Salinicola</taxon>
    </lineage>
</organism>
<name>A0A1Q8SM83_9GAMM</name>
<feature type="domain" description="RapA2 cadherin-like" evidence="1">
    <location>
        <begin position="70"/>
        <end position="147"/>
    </location>
</feature>
<feature type="non-terminal residue" evidence="2">
    <location>
        <position position="1"/>
    </location>
</feature>
<accession>A0A1Q8SM83</accession>